<dbReference type="EC" id="2.3.1.193" evidence="9"/>
<feature type="region of interest" description="Disordered" evidence="10">
    <location>
        <begin position="353"/>
        <end position="398"/>
    </location>
</feature>
<keyword evidence="1 9" id="KW-0963">Cytoplasm</keyword>
<name>A0A4V2W3H3_9GAMM</name>
<dbReference type="InterPro" id="IPR038321">
    <property type="entry name" value="TmcA_C_sf"/>
</dbReference>
<dbReference type="GO" id="GO:0051392">
    <property type="term" value="F:tRNA cytidine N4-acetyltransferase activity"/>
    <property type="evidence" value="ECO:0007669"/>
    <property type="project" value="UniProtKB-UniRule"/>
</dbReference>
<proteinExistence type="inferred from homology"/>
<evidence type="ECO:0000256" key="2">
    <source>
        <dbReference type="ARBA" id="ARBA00022555"/>
    </source>
</evidence>
<dbReference type="InterPro" id="IPR016181">
    <property type="entry name" value="Acyl_CoA_acyltransferase"/>
</dbReference>
<keyword evidence="13" id="KW-1185">Reference proteome</keyword>
<dbReference type="InterPro" id="IPR032672">
    <property type="entry name" value="TmcA/NAT10/Kre33"/>
</dbReference>
<dbReference type="GO" id="GO:1904812">
    <property type="term" value="P:rRNA acetylation involved in maturation of SSU-rRNA"/>
    <property type="evidence" value="ECO:0007669"/>
    <property type="project" value="TreeGrafter"/>
</dbReference>
<dbReference type="InterPro" id="IPR024914">
    <property type="entry name" value="tRNA_acetyltr_TmcA"/>
</dbReference>
<keyword evidence="5 9" id="KW-0547">Nucleotide-binding</keyword>
<feature type="domain" description="N-acetyltransferase" evidence="11">
    <location>
        <begin position="425"/>
        <end position="600"/>
    </location>
</feature>
<protein>
    <recommendedName>
        <fullName evidence="9">tRNA(Met) cytidine acetyltransferase TmcA</fullName>
        <ecNumber evidence="9">2.3.1.193</ecNumber>
    </recommendedName>
</protein>
<keyword evidence="2 9" id="KW-0820">tRNA-binding</keyword>
<evidence type="ECO:0000259" key="11">
    <source>
        <dbReference type="PROSITE" id="PS51186"/>
    </source>
</evidence>
<comment type="caution">
    <text evidence="12">The sequence shown here is derived from an EMBL/GenBank/DDBJ whole genome shotgun (WGS) entry which is preliminary data.</text>
</comment>
<dbReference type="InterPro" id="IPR013562">
    <property type="entry name" value="TmcA/NAT10_N"/>
</dbReference>
<keyword evidence="3 9" id="KW-0808">Transferase</keyword>
<organism evidence="12 13">
    <name type="scientific">Biostraticola tofi</name>
    <dbReference type="NCBI Taxonomy" id="466109"/>
    <lineage>
        <taxon>Bacteria</taxon>
        <taxon>Pseudomonadati</taxon>
        <taxon>Pseudomonadota</taxon>
        <taxon>Gammaproteobacteria</taxon>
        <taxon>Enterobacterales</taxon>
        <taxon>Bruguierivoracaceae</taxon>
        <taxon>Biostraticola</taxon>
    </lineage>
</organism>
<keyword evidence="7 9" id="KW-0694">RNA-binding</keyword>
<evidence type="ECO:0000313" key="12">
    <source>
        <dbReference type="EMBL" id="TCV91959.1"/>
    </source>
</evidence>
<dbReference type="InterPro" id="IPR007807">
    <property type="entry name" value="TcmA/NAT10_helicase"/>
</dbReference>
<feature type="binding site" evidence="9">
    <location>
        <position position="186"/>
    </location>
    <ligand>
        <name>ATP</name>
        <dbReference type="ChEBI" id="CHEBI:30616"/>
    </ligand>
</feature>
<feature type="binding site" evidence="9">
    <location>
        <begin position="530"/>
        <end position="532"/>
    </location>
    <ligand>
        <name>acetyl-CoA</name>
        <dbReference type="ChEBI" id="CHEBI:57288"/>
    </ligand>
</feature>
<accession>A0A4V2W3H3</accession>
<evidence type="ECO:0000256" key="8">
    <source>
        <dbReference type="ARBA" id="ARBA00023315"/>
    </source>
</evidence>
<dbReference type="GO" id="GO:0002101">
    <property type="term" value="P:tRNA wobble cytosine modification"/>
    <property type="evidence" value="ECO:0007669"/>
    <property type="project" value="UniProtKB-UniRule"/>
</dbReference>
<dbReference type="CDD" id="cd04301">
    <property type="entry name" value="NAT_SF"/>
    <property type="match status" value="1"/>
</dbReference>
<dbReference type="Gene3D" id="1.20.120.890">
    <property type="entry name" value="tRNA(Met) cytidine acetyltransferase, tail domain"/>
    <property type="match status" value="1"/>
</dbReference>
<dbReference type="PANTHER" id="PTHR10925:SF5">
    <property type="entry name" value="RNA CYTIDINE ACETYLTRANSFERASE"/>
    <property type="match status" value="1"/>
</dbReference>
<dbReference type="PANTHER" id="PTHR10925">
    <property type="entry name" value="N-ACETYLTRANSFERASE 10"/>
    <property type="match status" value="1"/>
</dbReference>
<evidence type="ECO:0000313" key="13">
    <source>
        <dbReference type="Proteomes" id="UP000295719"/>
    </source>
</evidence>
<sequence>MGLAFPVGSETTLNELTRQMGHCGIRRLMVLSGDAEWAGERAAHLRQLLPGDWLWAGPQPLWQPSCLPAAMTGLLGREFRHGVFDARCGLHAEALAALAGTLTAGSWLVLLAPAWDAWPTTIDQDSRRWNEGAHPIATPHFIRHLQQSLLASAETLIVHQHRAAPALTAVSRPRWQAPTGKPTARQQQLVEELVSAGPGNWIVTAARGRGKSTLAGMFTASMPGRCRVTAPSRAAAQVLLDYGDCPPPFFAPDALLAEWASLPTVDWLIIDEAAAIPMPVLRRLTALCPRVLMTTTVQGYEGTGRGFVLKFCPTLDRPHFRVLDQPLRWAQDDPLEQWLISALWFDDRPTLAEADADSGQHPEERSESTAKASIPMESAVNASLSRESNAEPERISTSESVSESVYDFGSEYLESAEHRIRCWPQDYLQCHPLRMKALYQLLTAAHYRTSPLDLRRLMDAAGMHFMAAVDSGRLLAALWLVDEGGLPPGLAHEIWAGRRRPPGNLVAQSLAAHGDEWQAPVLRSRRISRIAVTPGQRRRGIGLELVQQAVAAAGDRDFLSVSFGYTDSLWRFWRSAGFELVRIGTHLEASSGCYNAMALLPISQRGRELTLRAAARFVRDWSEKKHPMETVAEDDWRCLAGFAFAHRPADVCLPALRRLLGASGLPLPLLRQWAAQGPLMPSASFQAKPAGRKAWLAEMRQEAAEAMWLLDRETCLQWQAWSAPGGYVTSSAAGDGVIFS</sequence>
<dbReference type="PROSITE" id="PS51186">
    <property type="entry name" value="GNAT"/>
    <property type="match status" value="1"/>
</dbReference>
<dbReference type="FunFam" id="3.40.50.11040:FF:000003">
    <property type="entry name" value="tRNA(Met) cytidine acetyltransferase TmcA"/>
    <property type="match status" value="1"/>
</dbReference>
<dbReference type="Pfam" id="PF05127">
    <property type="entry name" value="NAT10_TcmA_helicase"/>
    <property type="match status" value="2"/>
</dbReference>
<keyword evidence="8 9" id="KW-0012">Acyltransferase</keyword>
<dbReference type="SUPFAM" id="SSF55729">
    <property type="entry name" value="Acyl-CoA N-acyltransferases (Nat)"/>
    <property type="match status" value="1"/>
</dbReference>
<dbReference type="GO" id="GO:0005524">
    <property type="term" value="F:ATP binding"/>
    <property type="evidence" value="ECO:0007669"/>
    <property type="project" value="UniProtKB-UniRule"/>
</dbReference>
<dbReference type="InterPro" id="IPR027417">
    <property type="entry name" value="P-loop_NTPase"/>
</dbReference>
<dbReference type="Pfam" id="PF17176">
    <property type="entry name" value="tRNA_bind_3"/>
    <property type="match status" value="1"/>
</dbReference>
<evidence type="ECO:0000256" key="6">
    <source>
        <dbReference type="ARBA" id="ARBA00022840"/>
    </source>
</evidence>
<dbReference type="GO" id="GO:0051391">
    <property type="term" value="P:tRNA acetylation"/>
    <property type="evidence" value="ECO:0007669"/>
    <property type="project" value="UniProtKB-UniRule"/>
</dbReference>
<dbReference type="HAMAP" id="MF_01886">
    <property type="entry name" value="tRNA_acetyltr_TmcA"/>
    <property type="match status" value="1"/>
</dbReference>
<feature type="binding site" evidence="9">
    <location>
        <position position="328"/>
    </location>
    <ligand>
        <name>ATP</name>
        <dbReference type="ChEBI" id="CHEBI:30616"/>
    </ligand>
</feature>
<dbReference type="AlphaFoldDB" id="A0A4V2W3H3"/>
<comment type="similarity">
    <text evidence="9">Belongs to the TmcA family.</text>
</comment>
<dbReference type="EMBL" id="SMCR01000014">
    <property type="protein sequence ID" value="TCV91959.1"/>
    <property type="molecule type" value="Genomic_DNA"/>
</dbReference>
<dbReference type="SUPFAM" id="SSF52540">
    <property type="entry name" value="P-loop containing nucleoside triphosphate hydrolases"/>
    <property type="match status" value="1"/>
</dbReference>
<keyword evidence="6 9" id="KW-0067">ATP-binding</keyword>
<dbReference type="Gene3D" id="3.40.50.11040">
    <property type="match status" value="1"/>
</dbReference>
<dbReference type="Pfam" id="PF08351">
    <property type="entry name" value="TmcA_N"/>
    <property type="match status" value="1"/>
</dbReference>
<dbReference type="Gene3D" id="3.40.630.30">
    <property type="match status" value="1"/>
</dbReference>
<evidence type="ECO:0000256" key="7">
    <source>
        <dbReference type="ARBA" id="ARBA00022884"/>
    </source>
</evidence>
<keyword evidence="4 9" id="KW-0819">tRNA processing</keyword>
<comment type="caution">
    <text evidence="9">Lacks conserved residue(s) required for the propagation of feature annotation.</text>
</comment>
<evidence type="ECO:0000256" key="1">
    <source>
        <dbReference type="ARBA" id="ARBA00022490"/>
    </source>
</evidence>
<dbReference type="Gene3D" id="3.40.50.300">
    <property type="entry name" value="P-loop containing nucleotide triphosphate hydrolases"/>
    <property type="match status" value="1"/>
</dbReference>
<feature type="compositionally biased region" description="Basic and acidic residues" evidence="10">
    <location>
        <begin position="358"/>
        <end position="368"/>
    </location>
</feature>
<comment type="subcellular location">
    <subcellularLocation>
        <location evidence="9">Cytoplasm</location>
    </subcellularLocation>
</comment>
<evidence type="ECO:0000256" key="9">
    <source>
        <dbReference type="HAMAP-Rule" id="MF_01886"/>
    </source>
</evidence>
<evidence type="ECO:0000256" key="10">
    <source>
        <dbReference type="SAM" id="MobiDB-lite"/>
    </source>
</evidence>
<dbReference type="Pfam" id="PF13718">
    <property type="entry name" value="GNAT_acetyltr_2"/>
    <property type="match status" value="1"/>
</dbReference>
<dbReference type="Proteomes" id="UP000295719">
    <property type="component" value="Unassembled WGS sequence"/>
</dbReference>
<dbReference type="InterPro" id="IPR033442">
    <property type="entry name" value="TmcA_tRNA_bind"/>
</dbReference>
<evidence type="ECO:0000256" key="3">
    <source>
        <dbReference type="ARBA" id="ARBA00022679"/>
    </source>
</evidence>
<dbReference type="OrthoDB" id="5578851at2"/>
<evidence type="ECO:0000256" key="5">
    <source>
        <dbReference type="ARBA" id="ARBA00022741"/>
    </source>
</evidence>
<dbReference type="GO" id="GO:1990883">
    <property type="term" value="F:18S rRNA cytidine N-acetyltransferase activity"/>
    <property type="evidence" value="ECO:0007669"/>
    <property type="project" value="TreeGrafter"/>
</dbReference>
<reference evidence="12 13" key="1">
    <citation type="submission" date="2019-03" db="EMBL/GenBank/DDBJ databases">
        <title>Genomic Encyclopedia of Type Strains, Phase IV (KMG-IV): sequencing the most valuable type-strain genomes for metagenomic binning, comparative biology and taxonomic classification.</title>
        <authorList>
            <person name="Goeker M."/>
        </authorList>
    </citation>
    <scope>NUCLEOTIDE SEQUENCE [LARGE SCALE GENOMIC DNA]</scope>
    <source>
        <strain evidence="12 13">DSM 19580</strain>
    </source>
</reference>
<comment type="function">
    <text evidence="9">Catalyzes the formation of N(4)-acetylcytidine (ac(4)C) at the wobble position of tRNA(Met), by using acetyl-CoA as an acetyl donor and ATP (or GTP).</text>
</comment>
<evidence type="ECO:0000256" key="4">
    <source>
        <dbReference type="ARBA" id="ARBA00022694"/>
    </source>
</evidence>
<gene>
    <name evidence="9" type="primary">tmcA</name>
    <name evidence="12" type="ORF">EDC52_11466</name>
</gene>
<comment type="catalytic activity">
    <reaction evidence="9">
        <text>cytidine(34) in elongator tRNA(Met) + acetyl-CoA + ATP + H2O = N(4)-acetylcytidine(34) in elongator tRNA(Met) + ADP + phosphate + CoA + H(+)</text>
        <dbReference type="Rhea" id="RHEA:43788"/>
        <dbReference type="Rhea" id="RHEA-COMP:10693"/>
        <dbReference type="Rhea" id="RHEA-COMP:10694"/>
        <dbReference type="ChEBI" id="CHEBI:15377"/>
        <dbReference type="ChEBI" id="CHEBI:15378"/>
        <dbReference type="ChEBI" id="CHEBI:30616"/>
        <dbReference type="ChEBI" id="CHEBI:43474"/>
        <dbReference type="ChEBI" id="CHEBI:57287"/>
        <dbReference type="ChEBI" id="CHEBI:57288"/>
        <dbReference type="ChEBI" id="CHEBI:74900"/>
        <dbReference type="ChEBI" id="CHEBI:82748"/>
        <dbReference type="ChEBI" id="CHEBI:456216"/>
        <dbReference type="EC" id="2.3.1.193"/>
    </reaction>
</comment>
<dbReference type="InterPro" id="IPR000182">
    <property type="entry name" value="GNAT_dom"/>
</dbReference>
<dbReference type="GO" id="GO:0005737">
    <property type="term" value="C:cytoplasm"/>
    <property type="evidence" value="ECO:0007669"/>
    <property type="project" value="UniProtKB-SubCell"/>
</dbReference>
<dbReference type="GO" id="GO:0000049">
    <property type="term" value="F:tRNA binding"/>
    <property type="evidence" value="ECO:0007669"/>
    <property type="project" value="UniProtKB-UniRule"/>
</dbReference>